<organism evidence="1 2">
    <name type="scientific">Oryza meyeriana var. granulata</name>
    <dbReference type="NCBI Taxonomy" id="110450"/>
    <lineage>
        <taxon>Eukaryota</taxon>
        <taxon>Viridiplantae</taxon>
        <taxon>Streptophyta</taxon>
        <taxon>Embryophyta</taxon>
        <taxon>Tracheophyta</taxon>
        <taxon>Spermatophyta</taxon>
        <taxon>Magnoliopsida</taxon>
        <taxon>Liliopsida</taxon>
        <taxon>Poales</taxon>
        <taxon>Poaceae</taxon>
        <taxon>BOP clade</taxon>
        <taxon>Oryzoideae</taxon>
        <taxon>Oryzeae</taxon>
        <taxon>Oryzinae</taxon>
        <taxon>Oryza</taxon>
        <taxon>Oryza meyeriana</taxon>
    </lineage>
</organism>
<dbReference type="Proteomes" id="UP000479710">
    <property type="component" value="Unassembled WGS sequence"/>
</dbReference>
<dbReference type="AlphaFoldDB" id="A0A6G1C156"/>
<accession>A0A6G1C156</accession>
<proteinExistence type="predicted"/>
<evidence type="ECO:0000313" key="2">
    <source>
        <dbReference type="Proteomes" id="UP000479710"/>
    </source>
</evidence>
<name>A0A6G1C156_9ORYZ</name>
<protein>
    <submittedName>
        <fullName evidence="1">Uncharacterized protein</fullName>
    </submittedName>
</protein>
<keyword evidence="2" id="KW-1185">Reference proteome</keyword>
<sequence length="221" mass="23519">MDDVEFRLKHHGVEITITEWQSIEDVNPVYQLDKAHGDHSGCWAAADRFFLFGPATSAAPRWQLTREQAQYSYLAITHSDHSDEQPTAQVTADGQLSGGSSSAPLSLGLLDGCTSVNNALPVATTNIEVSPPGIQREKLGCINVAAPHGSEMLTPGSKSGPRRSGRANAEICSNSIALADEDSLTKVMRLTAARNLDGLGKEKVVADSSSIALSQVTYSLT</sequence>
<gene>
    <name evidence="1" type="ORF">E2562_038492</name>
</gene>
<reference evidence="1 2" key="1">
    <citation type="submission" date="2019-11" db="EMBL/GenBank/DDBJ databases">
        <title>Whole genome sequence of Oryza granulata.</title>
        <authorList>
            <person name="Li W."/>
        </authorList>
    </citation>
    <scope>NUCLEOTIDE SEQUENCE [LARGE SCALE GENOMIC DNA]</scope>
    <source>
        <strain evidence="2">cv. Menghai</strain>
        <tissue evidence="1">Leaf</tissue>
    </source>
</reference>
<evidence type="ECO:0000313" key="1">
    <source>
        <dbReference type="EMBL" id="KAF0894375.1"/>
    </source>
</evidence>
<comment type="caution">
    <text evidence="1">The sequence shown here is derived from an EMBL/GenBank/DDBJ whole genome shotgun (WGS) entry which is preliminary data.</text>
</comment>
<dbReference type="EMBL" id="SPHZ02000011">
    <property type="protein sequence ID" value="KAF0894375.1"/>
    <property type="molecule type" value="Genomic_DNA"/>
</dbReference>